<evidence type="ECO:0000313" key="2">
    <source>
        <dbReference type="EMBL" id="KAK3047928.1"/>
    </source>
</evidence>
<dbReference type="AlphaFoldDB" id="A0AAJ0DD98"/>
<comment type="caution">
    <text evidence="2">The sequence shown here is derived from an EMBL/GenBank/DDBJ whole genome shotgun (WGS) entry which is preliminary data.</text>
</comment>
<organism evidence="2 3">
    <name type="scientific">Extremus antarcticus</name>
    <dbReference type="NCBI Taxonomy" id="702011"/>
    <lineage>
        <taxon>Eukaryota</taxon>
        <taxon>Fungi</taxon>
        <taxon>Dikarya</taxon>
        <taxon>Ascomycota</taxon>
        <taxon>Pezizomycotina</taxon>
        <taxon>Dothideomycetes</taxon>
        <taxon>Dothideomycetidae</taxon>
        <taxon>Mycosphaerellales</taxon>
        <taxon>Extremaceae</taxon>
        <taxon>Extremus</taxon>
    </lineage>
</organism>
<feature type="region of interest" description="Disordered" evidence="1">
    <location>
        <begin position="1"/>
        <end position="74"/>
    </location>
</feature>
<dbReference type="EMBL" id="JAWDJX010000055">
    <property type="protein sequence ID" value="KAK3047928.1"/>
    <property type="molecule type" value="Genomic_DNA"/>
</dbReference>
<keyword evidence="3" id="KW-1185">Reference proteome</keyword>
<feature type="compositionally biased region" description="Basic and acidic residues" evidence="1">
    <location>
        <begin position="242"/>
        <end position="257"/>
    </location>
</feature>
<feature type="compositionally biased region" description="Acidic residues" evidence="1">
    <location>
        <begin position="258"/>
        <end position="270"/>
    </location>
</feature>
<accession>A0AAJ0DD98</accession>
<reference evidence="2" key="1">
    <citation type="submission" date="2023-04" db="EMBL/GenBank/DDBJ databases">
        <title>Black Yeasts Isolated from many extreme environments.</title>
        <authorList>
            <person name="Coleine C."/>
            <person name="Stajich J.E."/>
            <person name="Selbmann L."/>
        </authorList>
    </citation>
    <scope>NUCLEOTIDE SEQUENCE</scope>
    <source>
        <strain evidence="2">CCFEE 5312</strain>
    </source>
</reference>
<evidence type="ECO:0000313" key="3">
    <source>
        <dbReference type="Proteomes" id="UP001271007"/>
    </source>
</evidence>
<gene>
    <name evidence="2" type="ORF">LTR09_010753</name>
</gene>
<name>A0AAJ0DD98_9PEZI</name>
<dbReference type="Proteomes" id="UP001271007">
    <property type="component" value="Unassembled WGS sequence"/>
</dbReference>
<proteinExistence type="predicted"/>
<protein>
    <submittedName>
        <fullName evidence="2">Uncharacterized protein</fullName>
    </submittedName>
</protein>
<evidence type="ECO:0000256" key="1">
    <source>
        <dbReference type="SAM" id="MobiDB-lite"/>
    </source>
</evidence>
<feature type="region of interest" description="Disordered" evidence="1">
    <location>
        <begin position="242"/>
        <end position="270"/>
    </location>
</feature>
<sequence length="296" mass="32680">MPRLKGKQRTNQSKKTTSDSNKEISGASEPAPPPVHHAPAYSLEEIQGYFWPDDNDARKPVSNPAQPKALHDSADRPGQLAYVLLYQGANPSWEPTQTIYATTSWELLPGIPDRRQYDGVMEGLSTEAIEKFATAARNDFVQNIRTASPNPFVPRNQPKQHKGVAVFTQRSDKKDGCFFVFDGRYEIRGVTVLSTKDETLYRTVEEEWAREGRLGAKTTLDDDTAGGPCLPWAVVKFRRDEAAQKKHGNPKVEKQPDSESDGTGETEDSVETGIAVSGLRHGLLSGSLNSKVICLI</sequence>